<proteinExistence type="predicted"/>
<feature type="coiled-coil region" evidence="4">
    <location>
        <begin position="140"/>
        <end position="174"/>
    </location>
</feature>
<dbReference type="EMBL" id="CP059735">
    <property type="protein sequence ID" value="WDE00021.1"/>
    <property type="molecule type" value="Genomic_DNA"/>
</dbReference>
<dbReference type="EC" id="2.7.7.65" evidence="2"/>
<reference evidence="6 7" key="2">
    <citation type="journal article" date="2022" name="Mar. Drugs">
        <title>Bioassay-Guided Fractionation Leads to the Detection of Cholic Acid Generated by the Rare Thalassomonas sp.</title>
        <authorList>
            <person name="Pheiffer F."/>
            <person name="Schneider Y.K."/>
            <person name="Hansen E.H."/>
            <person name="Andersen J.H."/>
            <person name="Isaksson J."/>
            <person name="Busche T."/>
            <person name="R C."/>
            <person name="Kalinowski J."/>
            <person name="Zyl L.V."/>
            <person name="Trindade M."/>
        </authorList>
    </citation>
    <scope>NUCLEOTIDE SEQUENCE [LARGE SCALE GENOMIC DNA]</scope>
    <source>
        <strain evidence="6 7">A5K-106</strain>
    </source>
</reference>
<gene>
    <name evidence="6" type="ORF">SG35_004990</name>
</gene>
<evidence type="ECO:0000313" key="7">
    <source>
        <dbReference type="Proteomes" id="UP000032568"/>
    </source>
</evidence>
<dbReference type="RefSeq" id="WP_044834706.1">
    <property type="nucleotide sequence ID" value="NZ_CP059735.1"/>
</dbReference>
<dbReference type="Proteomes" id="UP000032568">
    <property type="component" value="Chromosome"/>
</dbReference>
<organism evidence="6 7">
    <name type="scientific">Thalassomonas actiniarum</name>
    <dbReference type="NCBI Taxonomy" id="485447"/>
    <lineage>
        <taxon>Bacteria</taxon>
        <taxon>Pseudomonadati</taxon>
        <taxon>Pseudomonadota</taxon>
        <taxon>Gammaproteobacteria</taxon>
        <taxon>Alteromonadales</taxon>
        <taxon>Colwelliaceae</taxon>
        <taxon>Thalassomonas</taxon>
    </lineage>
</organism>
<reference evidence="6 7" key="1">
    <citation type="journal article" date="2015" name="Genome Announc.">
        <title>Draft Genome Sequences of Marine Isolates of Thalassomonas viridans and Thalassomonas actiniarum.</title>
        <authorList>
            <person name="Olonade I."/>
            <person name="van Zyl L.J."/>
            <person name="Trindade M."/>
        </authorList>
    </citation>
    <scope>NUCLEOTIDE SEQUENCE [LARGE SCALE GENOMIC DNA]</scope>
    <source>
        <strain evidence="6 7">A5K-106</strain>
    </source>
</reference>
<dbReference type="SUPFAM" id="SSF55073">
    <property type="entry name" value="Nucleotide cyclase"/>
    <property type="match status" value="1"/>
</dbReference>
<evidence type="ECO:0000256" key="2">
    <source>
        <dbReference type="ARBA" id="ARBA00012528"/>
    </source>
</evidence>
<dbReference type="CDD" id="cd01949">
    <property type="entry name" value="GGDEF"/>
    <property type="match status" value="1"/>
</dbReference>
<evidence type="ECO:0000256" key="3">
    <source>
        <dbReference type="ARBA" id="ARBA00034247"/>
    </source>
</evidence>
<keyword evidence="7" id="KW-1185">Reference proteome</keyword>
<dbReference type="GO" id="GO:0005886">
    <property type="term" value="C:plasma membrane"/>
    <property type="evidence" value="ECO:0007669"/>
    <property type="project" value="TreeGrafter"/>
</dbReference>
<dbReference type="NCBIfam" id="TIGR00254">
    <property type="entry name" value="GGDEF"/>
    <property type="match status" value="1"/>
</dbReference>
<name>A0AAE9YS22_9GAMM</name>
<dbReference type="AlphaFoldDB" id="A0AAE9YS22"/>
<dbReference type="GO" id="GO:0043709">
    <property type="term" value="P:cell adhesion involved in single-species biofilm formation"/>
    <property type="evidence" value="ECO:0007669"/>
    <property type="project" value="TreeGrafter"/>
</dbReference>
<dbReference type="Pfam" id="PF00990">
    <property type="entry name" value="GGDEF"/>
    <property type="match status" value="1"/>
</dbReference>
<dbReference type="KEGG" id="tact:SG35_004990"/>
<dbReference type="PANTHER" id="PTHR45138">
    <property type="entry name" value="REGULATORY COMPONENTS OF SENSORY TRANSDUCTION SYSTEM"/>
    <property type="match status" value="1"/>
</dbReference>
<evidence type="ECO:0000256" key="4">
    <source>
        <dbReference type="SAM" id="Coils"/>
    </source>
</evidence>
<dbReference type="GO" id="GO:1902201">
    <property type="term" value="P:negative regulation of bacterial-type flagellum-dependent cell motility"/>
    <property type="evidence" value="ECO:0007669"/>
    <property type="project" value="TreeGrafter"/>
</dbReference>
<keyword evidence="4" id="KW-0175">Coiled coil</keyword>
<comment type="catalytic activity">
    <reaction evidence="3">
        <text>2 GTP = 3',3'-c-di-GMP + 2 diphosphate</text>
        <dbReference type="Rhea" id="RHEA:24898"/>
        <dbReference type="ChEBI" id="CHEBI:33019"/>
        <dbReference type="ChEBI" id="CHEBI:37565"/>
        <dbReference type="ChEBI" id="CHEBI:58805"/>
        <dbReference type="EC" id="2.7.7.65"/>
    </reaction>
</comment>
<evidence type="ECO:0000259" key="5">
    <source>
        <dbReference type="PROSITE" id="PS50887"/>
    </source>
</evidence>
<accession>A0AAE9YS22</accession>
<dbReference type="FunFam" id="3.30.70.270:FF:000001">
    <property type="entry name" value="Diguanylate cyclase domain protein"/>
    <property type="match status" value="1"/>
</dbReference>
<dbReference type="PROSITE" id="PS50887">
    <property type="entry name" value="GGDEF"/>
    <property type="match status" value="1"/>
</dbReference>
<sequence>MHNYDNYQSASALSEQTLTFLTEHNIAPNPVNYSVIYHYLSQRNSELTAEIDFQLTQRNALDGVLLDDLFVKFLSNSDNIENNLLQPFEKTLSHTLDKIDDQAQSEEMILANLAKADHALSDNVLHKPLKNIVNFLIGTISNAQKQHQKLSDELAKTSEEVTFLKTKLEESREEAVHDALTGLLNRRGCDDKLQALDIKGKHSSLVIDIDDFKKINDTFGHQVGDKVIQRVAKIIKSSVSETDLATRYGGEEFLIVAPGQSLSQARALAEQIRLSVADLKLIQRKSNTFLPPITVSVGIAELADDNSWPSFFQRADQALYQAKNAGKNCCIDALPLKD</sequence>
<dbReference type="SMART" id="SM00267">
    <property type="entry name" value="GGDEF"/>
    <property type="match status" value="1"/>
</dbReference>
<dbReference type="InterPro" id="IPR050469">
    <property type="entry name" value="Diguanylate_Cyclase"/>
</dbReference>
<dbReference type="PANTHER" id="PTHR45138:SF9">
    <property type="entry name" value="DIGUANYLATE CYCLASE DGCM-RELATED"/>
    <property type="match status" value="1"/>
</dbReference>
<dbReference type="Gene3D" id="3.30.70.270">
    <property type="match status" value="1"/>
</dbReference>
<comment type="cofactor">
    <cofactor evidence="1">
        <name>Mg(2+)</name>
        <dbReference type="ChEBI" id="CHEBI:18420"/>
    </cofactor>
</comment>
<protein>
    <recommendedName>
        <fullName evidence="2">diguanylate cyclase</fullName>
        <ecNumber evidence="2">2.7.7.65</ecNumber>
    </recommendedName>
</protein>
<dbReference type="InterPro" id="IPR000160">
    <property type="entry name" value="GGDEF_dom"/>
</dbReference>
<evidence type="ECO:0000256" key="1">
    <source>
        <dbReference type="ARBA" id="ARBA00001946"/>
    </source>
</evidence>
<feature type="domain" description="GGDEF" evidence="5">
    <location>
        <begin position="200"/>
        <end position="335"/>
    </location>
</feature>
<dbReference type="InterPro" id="IPR043128">
    <property type="entry name" value="Rev_trsase/Diguanyl_cyclase"/>
</dbReference>
<dbReference type="GO" id="GO:0052621">
    <property type="term" value="F:diguanylate cyclase activity"/>
    <property type="evidence" value="ECO:0007669"/>
    <property type="project" value="UniProtKB-EC"/>
</dbReference>
<evidence type="ECO:0000313" key="6">
    <source>
        <dbReference type="EMBL" id="WDE00021.1"/>
    </source>
</evidence>
<dbReference type="InterPro" id="IPR029787">
    <property type="entry name" value="Nucleotide_cyclase"/>
</dbReference>